<sequence length="323" mass="34958">MKKKLKNKIIYVCHFLICQIIFLPLFSVILIYHGPFTNYRDNIVSTSMATNKNKFFATWFLSSSEINSILAKTNSVVKDSKEVVSNVDIQRAKKSSTKVKIIDIKEKSFKAKLMIIDDPSKICLGMASKLGHTGATLSEIVKSYNAVGGINAGGFLDDNLMGTGSKPDGVVISDGVVKFRQSGLSKFNVIGFNKNNILIISNSMTMEEIHNSNLKCAISFGPALVLNGKPLVTKGGTSLQPRSAIGQRKDGIVLMLAIDGREHDSAGANYTDTQDLMLKYGAYNAANLDGGSSTTLNYLGKTINNPCDIAGERTIATAFLITP</sequence>
<evidence type="ECO:0000313" key="4">
    <source>
        <dbReference type="Proteomes" id="UP001623660"/>
    </source>
</evidence>
<dbReference type="RefSeq" id="WP_406794128.1">
    <property type="nucleotide sequence ID" value="NZ_JBJHZX010000044.1"/>
</dbReference>
<dbReference type="Proteomes" id="UP001623660">
    <property type="component" value="Unassembled WGS sequence"/>
</dbReference>
<evidence type="ECO:0000256" key="1">
    <source>
        <dbReference type="SAM" id="Phobius"/>
    </source>
</evidence>
<keyword evidence="4" id="KW-1185">Reference proteome</keyword>
<keyword evidence="3" id="KW-0378">Hydrolase</keyword>
<keyword evidence="1" id="KW-0812">Transmembrane</keyword>
<evidence type="ECO:0000259" key="2">
    <source>
        <dbReference type="Pfam" id="PF09992"/>
    </source>
</evidence>
<keyword evidence="1" id="KW-1133">Transmembrane helix</keyword>
<accession>A0ABW8SPZ2</accession>
<protein>
    <submittedName>
        <fullName evidence="3">Phosphodiester glycosidase family protein</fullName>
    </submittedName>
</protein>
<dbReference type="PANTHER" id="PTHR40446:SF2">
    <property type="entry name" value="N-ACETYLGLUCOSAMINE-1-PHOSPHODIESTER ALPHA-N-ACETYLGLUCOSAMINIDASE"/>
    <property type="match status" value="1"/>
</dbReference>
<reference evidence="3 4" key="1">
    <citation type="submission" date="2024-11" db="EMBL/GenBank/DDBJ databases">
        <authorList>
            <person name="Heng Y.C."/>
            <person name="Lim A.C.H."/>
            <person name="Lee J.K.Y."/>
            <person name="Kittelmann S."/>
        </authorList>
    </citation>
    <scope>NUCLEOTIDE SEQUENCE [LARGE SCALE GENOMIC DNA]</scope>
    <source>
        <strain evidence="3 4">WILCCON 0269</strain>
    </source>
</reference>
<dbReference type="Pfam" id="PF09992">
    <property type="entry name" value="NAGPA"/>
    <property type="match status" value="1"/>
</dbReference>
<name>A0ABW8SPZ2_9CLOT</name>
<organism evidence="3 4">
    <name type="scientific">Candidatus Clostridium eludens</name>
    <dbReference type="NCBI Taxonomy" id="3381663"/>
    <lineage>
        <taxon>Bacteria</taxon>
        <taxon>Bacillati</taxon>
        <taxon>Bacillota</taxon>
        <taxon>Clostridia</taxon>
        <taxon>Eubacteriales</taxon>
        <taxon>Clostridiaceae</taxon>
        <taxon>Clostridium</taxon>
    </lineage>
</organism>
<dbReference type="GO" id="GO:0016798">
    <property type="term" value="F:hydrolase activity, acting on glycosyl bonds"/>
    <property type="evidence" value="ECO:0007669"/>
    <property type="project" value="UniProtKB-KW"/>
</dbReference>
<dbReference type="InterPro" id="IPR018711">
    <property type="entry name" value="NAGPA"/>
</dbReference>
<dbReference type="EMBL" id="JBJHZX010000044">
    <property type="protein sequence ID" value="MFL0198020.1"/>
    <property type="molecule type" value="Genomic_DNA"/>
</dbReference>
<proteinExistence type="predicted"/>
<feature type="transmembrane region" description="Helical" evidence="1">
    <location>
        <begin position="9"/>
        <end position="32"/>
    </location>
</feature>
<keyword evidence="3" id="KW-0326">Glycosidase</keyword>
<gene>
    <name evidence="3" type="ORF">ACJDU8_20995</name>
</gene>
<comment type="caution">
    <text evidence="3">The sequence shown here is derived from an EMBL/GenBank/DDBJ whole genome shotgun (WGS) entry which is preliminary data.</text>
</comment>
<keyword evidence="1" id="KW-0472">Membrane</keyword>
<dbReference type="PANTHER" id="PTHR40446">
    <property type="entry name" value="N-ACETYLGLUCOSAMINE-1-PHOSPHODIESTER ALPHA-N-ACETYLGLUCOSAMINIDASE"/>
    <property type="match status" value="1"/>
</dbReference>
<feature type="domain" description="Phosphodiester glycosidase" evidence="2">
    <location>
        <begin position="144"/>
        <end position="321"/>
    </location>
</feature>
<evidence type="ECO:0000313" key="3">
    <source>
        <dbReference type="EMBL" id="MFL0198020.1"/>
    </source>
</evidence>